<dbReference type="PANTHER" id="PTHR39515:SF2">
    <property type="entry name" value="HTH-TYPE TRANSCRIPTIONAL REGULATOR RV0880"/>
    <property type="match status" value="1"/>
</dbReference>
<feature type="compositionally biased region" description="Basic and acidic residues" evidence="4">
    <location>
        <begin position="88"/>
        <end position="107"/>
    </location>
</feature>
<sequence>MQSTSDATLAAASATQVVDSLLSTTMTIGRLMRQRLAGDQLEPATYWVLKNLAAGALRVTALASSTQLDTSTVSRHVTQLEQSGLVERTQDPDDGRAQRVGLTEEGRTQLAASTARRREVLTDSLDDWDTADLADLERLLGRFVASVESRTR</sequence>
<dbReference type="Pfam" id="PF01047">
    <property type="entry name" value="MarR"/>
    <property type="match status" value="1"/>
</dbReference>
<dbReference type="InterPro" id="IPR036388">
    <property type="entry name" value="WH-like_DNA-bd_sf"/>
</dbReference>
<keyword evidence="7" id="KW-1185">Reference proteome</keyword>
<dbReference type="InterPro" id="IPR052526">
    <property type="entry name" value="HTH-type_Bedaq_tolerance"/>
</dbReference>
<dbReference type="InterPro" id="IPR000835">
    <property type="entry name" value="HTH_MarR-typ"/>
</dbReference>
<evidence type="ECO:0000256" key="1">
    <source>
        <dbReference type="ARBA" id="ARBA00023015"/>
    </source>
</evidence>
<feature type="domain" description="HTH marR-type" evidence="5">
    <location>
        <begin position="14"/>
        <end position="145"/>
    </location>
</feature>
<reference evidence="6 7" key="1">
    <citation type="submission" date="2020-08" db="EMBL/GenBank/DDBJ databases">
        <title>Sequencing the genomes of 1000 actinobacteria strains.</title>
        <authorList>
            <person name="Klenk H.-P."/>
        </authorList>
    </citation>
    <scope>NUCLEOTIDE SEQUENCE [LARGE SCALE GENOMIC DNA]</scope>
    <source>
        <strain evidence="6 7">DSM 11053</strain>
    </source>
</reference>
<evidence type="ECO:0000313" key="7">
    <source>
        <dbReference type="Proteomes" id="UP000565572"/>
    </source>
</evidence>
<gene>
    <name evidence="6" type="ORF">FHX39_003498</name>
</gene>
<evidence type="ECO:0000256" key="4">
    <source>
        <dbReference type="SAM" id="MobiDB-lite"/>
    </source>
</evidence>
<evidence type="ECO:0000313" key="6">
    <source>
        <dbReference type="EMBL" id="MBB3328554.1"/>
    </source>
</evidence>
<dbReference type="InterPro" id="IPR036390">
    <property type="entry name" value="WH_DNA-bd_sf"/>
</dbReference>
<evidence type="ECO:0000256" key="3">
    <source>
        <dbReference type="ARBA" id="ARBA00023163"/>
    </source>
</evidence>
<name>A0A7W5JY79_9ACTN</name>
<dbReference type="PANTHER" id="PTHR39515">
    <property type="entry name" value="CONSERVED PROTEIN"/>
    <property type="match status" value="1"/>
</dbReference>
<dbReference type="GO" id="GO:0003700">
    <property type="term" value="F:DNA-binding transcription factor activity"/>
    <property type="evidence" value="ECO:0007669"/>
    <property type="project" value="InterPro"/>
</dbReference>
<evidence type="ECO:0000256" key="2">
    <source>
        <dbReference type="ARBA" id="ARBA00023125"/>
    </source>
</evidence>
<dbReference type="AlphaFoldDB" id="A0A7W5JY79"/>
<dbReference type="SMART" id="SM00347">
    <property type="entry name" value="HTH_MARR"/>
    <property type="match status" value="1"/>
</dbReference>
<dbReference type="SUPFAM" id="SSF46785">
    <property type="entry name" value="Winged helix' DNA-binding domain"/>
    <property type="match status" value="1"/>
</dbReference>
<accession>A0A7W5JY79</accession>
<dbReference type="InterPro" id="IPR011991">
    <property type="entry name" value="ArsR-like_HTH"/>
</dbReference>
<dbReference type="Gene3D" id="1.10.10.10">
    <property type="entry name" value="Winged helix-like DNA-binding domain superfamily/Winged helix DNA-binding domain"/>
    <property type="match status" value="1"/>
</dbReference>
<proteinExistence type="predicted"/>
<dbReference type="RefSeq" id="WP_183340483.1">
    <property type="nucleotide sequence ID" value="NZ_JACHZG010000001.1"/>
</dbReference>
<dbReference type="EMBL" id="JACHZG010000001">
    <property type="protein sequence ID" value="MBB3328554.1"/>
    <property type="molecule type" value="Genomic_DNA"/>
</dbReference>
<evidence type="ECO:0000259" key="5">
    <source>
        <dbReference type="PROSITE" id="PS50995"/>
    </source>
</evidence>
<keyword evidence="2 6" id="KW-0238">DNA-binding</keyword>
<organism evidence="6 7">
    <name type="scientific">Microlunatus antarcticus</name>
    <dbReference type="NCBI Taxonomy" id="53388"/>
    <lineage>
        <taxon>Bacteria</taxon>
        <taxon>Bacillati</taxon>
        <taxon>Actinomycetota</taxon>
        <taxon>Actinomycetes</taxon>
        <taxon>Propionibacteriales</taxon>
        <taxon>Propionibacteriaceae</taxon>
        <taxon>Microlunatus</taxon>
    </lineage>
</organism>
<dbReference type="InterPro" id="IPR023187">
    <property type="entry name" value="Tscrpt_reg_MarR-type_CS"/>
</dbReference>
<dbReference type="GO" id="GO:0003677">
    <property type="term" value="F:DNA binding"/>
    <property type="evidence" value="ECO:0007669"/>
    <property type="project" value="UniProtKB-KW"/>
</dbReference>
<dbReference type="PROSITE" id="PS01117">
    <property type="entry name" value="HTH_MARR_1"/>
    <property type="match status" value="1"/>
</dbReference>
<dbReference type="CDD" id="cd00090">
    <property type="entry name" value="HTH_ARSR"/>
    <property type="match status" value="1"/>
</dbReference>
<feature type="region of interest" description="Disordered" evidence="4">
    <location>
        <begin position="86"/>
        <end position="115"/>
    </location>
</feature>
<dbReference type="PROSITE" id="PS50995">
    <property type="entry name" value="HTH_MARR_2"/>
    <property type="match status" value="1"/>
</dbReference>
<dbReference type="PRINTS" id="PR00598">
    <property type="entry name" value="HTHMARR"/>
</dbReference>
<comment type="caution">
    <text evidence="6">The sequence shown here is derived from an EMBL/GenBank/DDBJ whole genome shotgun (WGS) entry which is preliminary data.</text>
</comment>
<keyword evidence="3" id="KW-0804">Transcription</keyword>
<keyword evidence="1" id="KW-0805">Transcription regulation</keyword>
<dbReference type="Proteomes" id="UP000565572">
    <property type="component" value="Unassembled WGS sequence"/>
</dbReference>
<protein>
    <submittedName>
        <fullName evidence="6">DNA-binding MarR family transcriptional regulator</fullName>
    </submittedName>
</protein>